<dbReference type="Pfam" id="PF12465">
    <property type="entry name" value="Pr_beta_C"/>
    <property type="match status" value="1"/>
</dbReference>
<evidence type="ECO:0000313" key="11">
    <source>
        <dbReference type="EMBL" id="KAI6647591.1"/>
    </source>
</evidence>
<evidence type="ECO:0000313" key="12">
    <source>
        <dbReference type="Proteomes" id="UP001165289"/>
    </source>
</evidence>
<dbReference type="Pfam" id="PF00227">
    <property type="entry name" value="Proteasome"/>
    <property type="match status" value="1"/>
</dbReference>
<reference evidence="11 12" key="1">
    <citation type="journal article" date="2023" name="BMC Biol.">
        <title>The compact genome of the sponge Oopsacas minuta (Hexactinellida) is lacking key metazoan core genes.</title>
        <authorList>
            <person name="Santini S."/>
            <person name="Schenkelaars Q."/>
            <person name="Jourda C."/>
            <person name="Duchesne M."/>
            <person name="Belahbib H."/>
            <person name="Rocher C."/>
            <person name="Selva M."/>
            <person name="Riesgo A."/>
            <person name="Vervoort M."/>
            <person name="Leys S.P."/>
            <person name="Kodjabachian L."/>
            <person name="Le Bivic A."/>
            <person name="Borchiellini C."/>
            <person name="Claverie J.M."/>
            <person name="Renard E."/>
        </authorList>
    </citation>
    <scope>NUCLEOTIDE SEQUENCE [LARGE SCALE GENOMIC DNA]</scope>
    <source>
        <strain evidence="11">SPO-2</strain>
    </source>
</reference>
<comment type="function">
    <text evidence="9">Component of the proteasome, a multicatalytic proteinase complex which is characterized by its ability to cleave peptides with Arg, Phe, Tyr, Leu, and Glu adjacent to the leaving group at neutral or slightly basic pH. The proteasome has an ATP-dependent proteolytic activity.</text>
</comment>
<evidence type="ECO:0000259" key="10">
    <source>
        <dbReference type="Pfam" id="PF12465"/>
    </source>
</evidence>
<comment type="subcellular location">
    <subcellularLocation>
        <location evidence="9">Cytoplasm</location>
    </subcellularLocation>
    <subcellularLocation>
        <location evidence="9">Nucleus</location>
    </subcellularLocation>
</comment>
<dbReference type="Gene3D" id="3.60.20.10">
    <property type="entry name" value="Glutamine Phosphoribosylpyrophosphate, subunit 1, domain 1"/>
    <property type="match status" value="1"/>
</dbReference>
<dbReference type="EMBL" id="JAKMXF010000340">
    <property type="protein sequence ID" value="KAI6647591.1"/>
    <property type="molecule type" value="Genomic_DNA"/>
</dbReference>
<evidence type="ECO:0000256" key="6">
    <source>
        <dbReference type="ARBA" id="ARBA00022942"/>
    </source>
</evidence>
<dbReference type="InterPro" id="IPR016050">
    <property type="entry name" value="Proteasome_bsu_CS"/>
</dbReference>
<keyword evidence="3" id="KW-0645">Protease</keyword>
<feature type="domain" description="Proteasome beta subunit C-terminal" evidence="10">
    <location>
        <begin position="246"/>
        <end position="277"/>
    </location>
</feature>
<gene>
    <name evidence="11" type="ORF">LOD99_8665</name>
</gene>
<proteinExistence type="inferred from homology"/>
<feature type="active site" description="Nucleophile" evidence="8">
    <location>
        <position position="53"/>
    </location>
</feature>
<dbReference type="GO" id="GO:0005737">
    <property type="term" value="C:cytoplasm"/>
    <property type="evidence" value="ECO:0007669"/>
    <property type="project" value="UniProtKB-SubCell"/>
</dbReference>
<dbReference type="SUPFAM" id="SSF56235">
    <property type="entry name" value="N-terminal nucleophile aminohydrolases (Ntn hydrolases)"/>
    <property type="match status" value="1"/>
</dbReference>
<dbReference type="AlphaFoldDB" id="A0AAV7JGP1"/>
<evidence type="ECO:0000256" key="8">
    <source>
        <dbReference type="PIRSR" id="PIRSR600243-1"/>
    </source>
</evidence>
<keyword evidence="12" id="KW-1185">Reference proteome</keyword>
<evidence type="ECO:0000256" key="7">
    <source>
        <dbReference type="ARBA" id="ARBA00023242"/>
    </source>
</evidence>
<keyword evidence="5" id="KW-0378">Hydrolase</keyword>
<dbReference type="PANTHER" id="PTHR32194:SF4">
    <property type="entry name" value="PROTEASOME SUBUNIT BETA TYPE-7"/>
    <property type="match status" value="1"/>
</dbReference>
<dbReference type="PANTHER" id="PTHR32194">
    <property type="entry name" value="METALLOPROTEASE TLDD"/>
    <property type="match status" value="1"/>
</dbReference>
<dbReference type="CDD" id="cd03763">
    <property type="entry name" value="proteasome_beta_type_7"/>
    <property type="match status" value="1"/>
</dbReference>
<dbReference type="GO" id="GO:0005839">
    <property type="term" value="C:proteasome core complex"/>
    <property type="evidence" value="ECO:0007669"/>
    <property type="project" value="InterPro"/>
</dbReference>
<sequence length="286" mass="30860">MLAIREQQSSSDRAQQPISVDLPYPGFQFDLCLRNQYLISKGFKAPIAVKTGTTIAGIVFDGGVVLGADTRATEGEVVADKNCEKIHYLADNMYCCGAGTAADTEKTTDLISSKIRLHSLNTGRQARVQTALRMLKQMLSRYGGYIGAYLVLGGVDCTGAHLYTVHAAGSTDKLPYVSMGSGSLAAMATFETQYKPGMSMEAAKELVSEAIQAGIFNDLGSGSNVDLCVITSRGVDYIRPYKEACSKGVRQGDYSYKQGTTAVLETKVREIKFDVVSVTEHKMEVD</sequence>
<comment type="similarity">
    <text evidence="9">Belongs to the peptidase T1B family.</text>
</comment>
<dbReference type="InterPro" id="IPR029055">
    <property type="entry name" value="Ntn_hydrolases_N"/>
</dbReference>
<dbReference type="PROSITE" id="PS00854">
    <property type="entry name" value="PROTEASOME_BETA_1"/>
    <property type="match status" value="1"/>
</dbReference>
<protein>
    <recommendedName>
        <fullName evidence="9">Proteasome subunit beta</fullName>
    </recommendedName>
</protein>
<keyword evidence="4" id="KW-0888">Threonine protease</keyword>
<dbReference type="PRINTS" id="PR00141">
    <property type="entry name" value="PROTEASOME"/>
</dbReference>
<keyword evidence="6 9" id="KW-0647">Proteasome</keyword>
<dbReference type="InterPro" id="IPR000243">
    <property type="entry name" value="Pept_T1A_subB"/>
</dbReference>
<dbReference type="GO" id="GO:0005634">
    <property type="term" value="C:nucleus"/>
    <property type="evidence" value="ECO:0007669"/>
    <property type="project" value="UniProtKB-SubCell"/>
</dbReference>
<organism evidence="11 12">
    <name type="scientific">Oopsacas minuta</name>
    <dbReference type="NCBI Taxonomy" id="111878"/>
    <lineage>
        <taxon>Eukaryota</taxon>
        <taxon>Metazoa</taxon>
        <taxon>Porifera</taxon>
        <taxon>Hexactinellida</taxon>
        <taxon>Hexasterophora</taxon>
        <taxon>Lyssacinosida</taxon>
        <taxon>Leucopsacidae</taxon>
        <taxon>Oopsacas</taxon>
    </lineage>
</organism>
<dbReference type="Proteomes" id="UP001165289">
    <property type="component" value="Unassembled WGS sequence"/>
</dbReference>
<comment type="catalytic activity">
    <reaction evidence="1">
        <text>Cleavage of peptide bonds with very broad specificity.</text>
        <dbReference type="EC" id="3.4.25.1"/>
    </reaction>
</comment>
<dbReference type="GO" id="GO:0004298">
    <property type="term" value="F:threonine-type endopeptidase activity"/>
    <property type="evidence" value="ECO:0007669"/>
    <property type="project" value="UniProtKB-KW"/>
</dbReference>
<dbReference type="FunFam" id="3.60.20.10:FF:000005">
    <property type="entry name" value="Proteasome subunit beta type-2"/>
    <property type="match status" value="1"/>
</dbReference>
<comment type="caution">
    <text evidence="11">The sequence shown here is derived from an EMBL/GenBank/DDBJ whole genome shotgun (WGS) entry which is preliminary data.</text>
</comment>
<evidence type="ECO:0000256" key="5">
    <source>
        <dbReference type="ARBA" id="ARBA00022801"/>
    </source>
</evidence>
<evidence type="ECO:0000256" key="2">
    <source>
        <dbReference type="ARBA" id="ARBA00022490"/>
    </source>
</evidence>
<evidence type="ECO:0000256" key="3">
    <source>
        <dbReference type="ARBA" id="ARBA00022670"/>
    </source>
</evidence>
<evidence type="ECO:0000256" key="4">
    <source>
        <dbReference type="ARBA" id="ARBA00022698"/>
    </source>
</evidence>
<accession>A0AAV7JGP1</accession>
<evidence type="ECO:0000256" key="9">
    <source>
        <dbReference type="RuleBase" id="RU004203"/>
    </source>
</evidence>
<dbReference type="InterPro" id="IPR024689">
    <property type="entry name" value="Proteasome_bsu_C"/>
</dbReference>
<name>A0AAV7JGP1_9METZ</name>
<keyword evidence="2 9" id="KW-0963">Cytoplasm</keyword>
<keyword evidence="7 9" id="KW-0539">Nucleus</keyword>
<dbReference type="InterPro" id="IPR001353">
    <property type="entry name" value="Proteasome_sua/b"/>
</dbReference>
<evidence type="ECO:0000256" key="1">
    <source>
        <dbReference type="ARBA" id="ARBA00001198"/>
    </source>
</evidence>
<dbReference type="GO" id="GO:0051603">
    <property type="term" value="P:proteolysis involved in protein catabolic process"/>
    <property type="evidence" value="ECO:0007669"/>
    <property type="project" value="InterPro"/>
</dbReference>
<dbReference type="PROSITE" id="PS51476">
    <property type="entry name" value="PROTEASOME_BETA_2"/>
    <property type="match status" value="1"/>
</dbReference>
<comment type="subunit">
    <text evidence="9">Component of the proteasome complex.</text>
</comment>
<dbReference type="InterPro" id="IPR023333">
    <property type="entry name" value="Proteasome_suB-type"/>
</dbReference>